<name>A1ZDS2_MICM2</name>
<dbReference type="Proteomes" id="UP000004095">
    <property type="component" value="Unassembled WGS sequence"/>
</dbReference>
<dbReference type="eggNOG" id="ENOG502ZB91">
    <property type="taxonomic scope" value="Bacteria"/>
</dbReference>
<dbReference type="AlphaFoldDB" id="A1ZDS2"/>
<comment type="caution">
    <text evidence="1">The sequence shown here is derived from an EMBL/GenBank/DDBJ whole genome shotgun (WGS) entry which is preliminary data.</text>
</comment>
<evidence type="ECO:0000313" key="1">
    <source>
        <dbReference type="EMBL" id="EAY31230.1"/>
    </source>
</evidence>
<reference evidence="1 2" key="1">
    <citation type="submission" date="2007-01" db="EMBL/GenBank/DDBJ databases">
        <authorList>
            <person name="Haygood M."/>
            <person name="Podell S."/>
            <person name="Anderson C."/>
            <person name="Hopkinson B."/>
            <person name="Roe K."/>
            <person name="Barbeau K."/>
            <person name="Gaasterland T."/>
            <person name="Ferriera S."/>
            <person name="Johnson J."/>
            <person name="Kravitz S."/>
            <person name="Beeson K."/>
            <person name="Sutton G."/>
            <person name="Rogers Y.-H."/>
            <person name="Friedman R."/>
            <person name="Frazier M."/>
            <person name="Venter J.C."/>
        </authorList>
    </citation>
    <scope>NUCLEOTIDE SEQUENCE [LARGE SCALE GENOMIC DNA]</scope>
    <source>
        <strain evidence="1 2">ATCC 23134</strain>
    </source>
</reference>
<keyword evidence="2" id="KW-1185">Reference proteome</keyword>
<accession>A1ZDS2</accession>
<evidence type="ECO:0000313" key="2">
    <source>
        <dbReference type="Proteomes" id="UP000004095"/>
    </source>
</evidence>
<gene>
    <name evidence="1" type="ORF">M23134_04063</name>
</gene>
<organism evidence="1 2">
    <name type="scientific">Microscilla marina ATCC 23134</name>
    <dbReference type="NCBI Taxonomy" id="313606"/>
    <lineage>
        <taxon>Bacteria</taxon>
        <taxon>Pseudomonadati</taxon>
        <taxon>Bacteroidota</taxon>
        <taxon>Cytophagia</taxon>
        <taxon>Cytophagales</taxon>
        <taxon>Microscillaceae</taxon>
        <taxon>Microscilla</taxon>
    </lineage>
</organism>
<proteinExistence type="predicted"/>
<sequence>MFTLQANNGDKYEKAMKANLSKLKTAKTKAELLAVANQFERIGNAESNKWLPGYYAAYCYIRMARLEKEATSKDQVLDKAAALLEKANKIDSKNSELVTLGAYLTLTRLSVDPMVRGREYSGRTFAKIGKAKALNPANPRPYFIEAILKMNMPPAFGGGKEAACPVFKKAAKKFEAFKPGNGLMPDWGKETNAAIMKQGGC</sequence>
<dbReference type="EMBL" id="AAWS01000003">
    <property type="protein sequence ID" value="EAY31230.1"/>
    <property type="molecule type" value="Genomic_DNA"/>
</dbReference>
<protein>
    <submittedName>
        <fullName evidence="1">Uncharacterized protein</fullName>
    </submittedName>
</protein>